<dbReference type="Pfam" id="PF13789">
    <property type="entry name" value="DUF4181"/>
    <property type="match status" value="1"/>
</dbReference>
<evidence type="ECO:0000313" key="3">
    <source>
        <dbReference type="Proteomes" id="UP000067683"/>
    </source>
</evidence>
<evidence type="ECO:0008006" key="4">
    <source>
        <dbReference type="Google" id="ProtNLM"/>
    </source>
</evidence>
<protein>
    <recommendedName>
        <fullName evidence="4">DUF4181 domain-containing protein</fullName>
    </recommendedName>
</protein>
<dbReference type="OrthoDB" id="2428213at2"/>
<dbReference type="EMBL" id="CP013659">
    <property type="protein sequence ID" value="ALS76341.1"/>
    <property type="molecule type" value="Genomic_DNA"/>
</dbReference>
<dbReference type="KEGG" id="prt:AUC31_14555"/>
<feature type="transmembrane region" description="Helical" evidence="1">
    <location>
        <begin position="56"/>
        <end position="75"/>
    </location>
</feature>
<proteinExistence type="predicted"/>
<organism evidence="2 3">
    <name type="scientific">Planococcus rifietoensis</name>
    <dbReference type="NCBI Taxonomy" id="200991"/>
    <lineage>
        <taxon>Bacteria</taxon>
        <taxon>Bacillati</taxon>
        <taxon>Bacillota</taxon>
        <taxon>Bacilli</taxon>
        <taxon>Bacillales</taxon>
        <taxon>Caryophanaceae</taxon>
        <taxon>Planococcus</taxon>
    </lineage>
</organism>
<gene>
    <name evidence="2" type="ORF">AUC31_14555</name>
</gene>
<keyword evidence="1" id="KW-0472">Membrane</keyword>
<reference evidence="2" key="1">
    <citation type="submission" date="2016-01" db="EMBL/GenBank/DDBJ databases">
        <title>Complete genome of Planococcus rifietoensis type strain M8.</title>
        <authorList>
            <person name="See-Too W.S."/>
        </authorList>
    </citation>
    <scope>NUCLEOTIDE SEQUENCE [LARGE SCALE GENOMIC DNA]</scope>
    <source>
        <strain evidence="2">M8</strain>
    </source>
</reference>
<dbReference type="InterPro" id="IPR025441">
    <property type="entry name" value="DUF4181"/>
</dbReference>
<feature type="transmembrane region" description="Helical" evidence="1">
    <location>
        <begin position="87"/>
        <end position="104"/>
    </location>
</feature>
<dbReference type="AlphaFoldDB" id="A0A0U2ZGF9"/>
<dbReference type="RefSeq" id="WP_058383043.1">
    <property type="nucleotide sequence ID" value="NZ_CP013659.2"/>
</dbReference>
<keyword evidence="1" id="KW-0812">Transmembrane</keyword>
<evidence type="ECO:0000313" key="2">
    <source>
        <dbReference type="EMBL" id="ALS76341.1"/>
    </source>
</evidence>
<sequence>MYGVESSFSLALLLIVAIFLVMLALFNAIMRKWLRVEKPKAFSNNHVNDKHKKIDWSIRIFGITMMVAGYFINVTRLPQEPYLLLEPWFLLLVFLFATEIVRAIMERKYAKNPNAYLYTISQLVFLLIFLVSLFTTDFFGFL</sequence>
<keyword evidence="1" id="KW-1133">Transmembrane helix</keyword>
<dbReference type="Proteomes" id="UP000067683">
    <property type="component" value="Chromosome"/>
</dbReference>
<feature type="transmembrane region" description="Helical" evidence="1">
    <location>
        <begin position="6"/>
        <end position="30"/>
    </location>
</feature>
<accession>A0A0U2ZGF9</accession>
<keyword evidence="3" id="KW-1185">Reference proteome</keyword>
<feature type="transmembrane region" description="Helical" evidence="1">
    <location>
        <begin position="116"/>
        <end position="135"/>
    </location>
</feature>
<name>A0A0U2ZGF9_9BACL</name>
<evidence type="ECO:0000256" key="1">
    <source>
        <dbReference type="SAM" id="Phobius"/>
    </source>
</evidence>